<evidence type="ECO:0000313" key="24">
    <source>
        <dbReference type="Proteomes" id="UP000029392"/>
    </source>
</evidence>
<keyword evidence="11" id="KW-0378">Hydrolase</keyword>
<dbReference type="Proteomes" id="UP000029392">
    <property type="component" value="Unassembled WGS sequence"/>
</dbReference>
<keyword evidence="14" id="KW-0333">Golgi apparatus</keyword>
<keyword evidence="12" id="KW-0256">Endoplasmic reticulum</keyword>
<dbReference type="RefSeq" id="WP_043803746.1">
    <property type="nucleotide sequence ID" value="NZ_AVCH01000170.1"/>
</dbReference>
<dbReference type="GO" id="GO:0004180">
    <property type="term" value="F:carboxypeptidase activity"/>
    <property type="evidence" value="ECO:0007669"/>
    <property type="project" value="UniProtKB-KW"/>
</dbReference>
<keyword evidence="9" id="KW-0479">Metal-binding</keyword>
<keyword evidence="6" id="KW-0964">Secreted</keyword>
<dbReference type="SUPFAM" id="SSF53187">
    <property type="entry name" value="Zn-dependent exopeptidases"/>
    <property type="match status" value="1"/>
</dbReference>
<comment type="subunit">
    <text evidence="19">Homodimer. The monomeric form is inactive while the homodimer is active.</text>
</comment>
<evidence type="ECO:0000256" key="13">
    <source>
        <dbReference type="ARBA" id="ARBA00022833"/>
    </source>
</evidence>
<keyword evidence="24" id="KW-1185">Reference proteome</keyword>
<evidence type="ECO:0000256" key="21">
    <source>
        <dbReference type="SAM" id="SignalP"/>
    </source>
</evidence>
<dbReference type="Gene3D" id="3.40.630.10">
    <property type="entry name" value="Zn peptidases"/>
    <property type="match status" value="1"/>
</dbReference>
<dbReference type="GO" id="GO:0070573">
    <property type="term" value="F:metallodipeptidase activity"/>
    <property type="evidence" value="ECO:0007669"/>
    <property type="project" value="InterPro"/>
</dbReference>
<evidence type="ECO:0000256" key="19">
    <source>
        <dbReference type="ARBA" id="ARBA00025833"/>
    </source>
</evidence>
<evidence type="ECO:0000256" key="6">
    <source>
        <dbReference type="ARBA" id="ARBA00022525"/>
    </source>
</evidence>
<keyword evidence="15" id="KW-0482">Metalloprotease</keyword>
<keyword evidence="13" id="KW-0862">Zinc</keyword>
<keyword evidence="7" id="KW-0121">Carboxypeptidase</keyword>
<evidence type="ECO:0000256" key="8">
    <source>
        <dbReference type="ARBA" id="ARBA00022670"/>
    </source>
</evidence>
<proteinExistence type="predicted"/>
<keyword evidence="18" id="KW-0458">Lysosome</keyword>
<dbReference type="InterPro" id="IPR007484">
    <property type="entry name" value="Peptidase_M28"/>
</dbReference>
<keyword evidence="16" id="KW-0865">Zymogen</keyword>
<accession>A0A091B3Y7</accession>
<dbReference type="PANTHER" id="PTHR12053">
    <property type="entry name" value="PROTEASE FAMILY M28 PLASMA GLUTAMATE CARBOXYPEPTIDASE-RELATED"/>
    <property type="match status" value="1"/>
</dbReference>
<gene>
    <name evidence="23" type="ORF">N790_08735</name>
</gene>
<dbReference type="GO" id="GO:0006508">
    <property type="term" value="P:proteolysis"/>
    <property type="evidence" value="ECO:0007669"/>
    <property type="project" value="UniProtKB-KW"/>
</dbReference>
<dbReference type="GO" id="GO:0005576">
    <property type="term" value="C:extracellular region"/>
    <property type="evidence" value="ECO:0007669"/>
    <property type="project" value="UniProtKB-SubCell"/>
</dbReference>
<evidence type="ECO:0000256" key="20">
    <source>
        <dbReference type="ARBA" id="ARBA00033328"/>
    </source>
</evidence>
<evidence type="ECO:0000256" key="1">
    <source>
        <dbReference type="ARBA" id="ARBA00004240"/>
    </source>
</evidence>
<keyword evidence="10 21" id="KW-0732">Signal</keyword>
<dbReference type="GO" id="GO:0005764">
    <property type="term" value="C:lysosome"/>
    <property type="evidence" value="ECO:0007669"/>
    <property type="project" value="UniProtKB-SubCell"/>
</dbReference>
<feature type="domain" description="Peptidase M28" evidence="22">
    <location>
        <begin position="260"/>
        <end position="444"/>
    </location>
</feature>
<evidence type="ECO:0000256" key="5">
    <source>
        <dbReference type="ARBA" id="ARBA00014116"/>
    </source>
</evidence>
<evidence type="ECO:0000256" key="18">
    <source>
        <dbReference type="ARBA" id="ARBA00023228"/>
    </source>
</evidence>
<dbReference type="eggNOG" id="COG2234">
    <property type="taxonomic scope" value="Bacteria"/>
</dbReference>
<comment type="caution">
    <text evidence="23">The sequence shown here is derived from an EMBL/GenBank/DDBJ whole genome shotgun (WGS) entry which is preliminary data.</text>
</comment>
<evidence type="ECO:0000256" key="11">
    <source>
        <dbReference type="ARBA" id="ARBA00022801"/>
    </source>
</evidence>
<dbReference type="AlphaFoldDB" id="A0A091B3Y7"/>
<dbReference type="Pfam" id="PF04389">
    <property type="entry name" value="Peptidase_M28"/>
    <property type="match status" value="1"/>
</dbReference>
<dbReference type="Gene3D" id="3.50.30.30">
    <property type="match status" value="1"/>
</dbReference>
<evidence type="ECO:0000256" key="17">
    <source>
        <dbReference type="ARBA" id="ARBA00023180"/>
    </source>
</evidence>
<feature type="chain" id="PRO_5001869451" description="Carboxypeptidase Q" evidence="21">
    <location>
        <begin position="20"/>
        <end position="471"/>
    </location>
</feature>
<evidence type="ECO:0000256" key="2">
    <source>
        <dbReference type="ARBA" id="ARBA00004371"/>
    </source>
</evidence>
<evidence type="ECO:0000313" key="23">
    <source>
        <dbReference type="EMBL" id="KFN46421.1"/>
    </source>
</evidence>
<evidence type="ECO:0000256" key="16">
    <source>
        <dbReference type="ARBA" id="ARBA00023145"/>
    </source>
</evidence>
<evidence type="ECO:0000256" key="9">
    <source>
        <dbReference type="ARBA" id="ARBA00022723"/>
    </source>
</evidence>
<comment type="subcellular location">
    <subcellularLocation>
        <location evidence="1">Endoplasmic reticulum</location>
    </subcellularLocation>
    <subcellularLocation>
        <location evidence="3">Golgi apparatus</location>
    </subcellularLocation>
    <subcellularLocation>
        <location evidence="2">Lysosome</location>
    </subcellularLocation>
    <subcellularLocation>
        <location evidence="4">Secreted</location>
    </subcellularLocation>
</comment>
<protein>
    <recommendedName>
        <fullName evidence="5">Carboxypeptidase Q</fullName>
    </recommendedName>
    <alternativeName>
        <fullName evidence="20">Plasma glutamate carboxypeptidase</fullName>
    </alternativeName>
</protein>
<keyword evidence="17" id="KW-0325">Glycoprotein</keyword>
<keyword evidence="8" id="KW-0645">Protease</keyword>
<dbReference type="OrthoDB" id="9769665at2"/>
<dbReference type="EMBL" id="AVCH01000170">
    <property type="protein sequence ID" value="KFN46421.1"/>
    <property type="molecule type" value="Genomic_DNA"/>
</dbReference>
<evidence type="ECO:0000256" key="10">
    <source>
        <dbReference type="ARBA" id="ARBA00022729"/>
    </source>
</evidence>
<evidence type="ECO:0000256" key="12">
    <source>
        <dbReference type="ARBA" id="ARBA00022824"/>
    </source>
</evidence>
<evidence type="ECO:0000256" key="14">
    <source>
        <dbReference type="ARBA" id="ARBA00023034"/>
    </source>
</evidence>
<evidence type="ECO:0000256" key="4">
    <source>
        <dbReference type="ARBA" id="ARBA00004613"/>
    </source>
</evidence>
<dbReference type="InterPro" id="IPR039866">
    <property type="entry name" value="CPQ"/>
</dbReference>
<evidence type="ECO:0000256" key="15">
    <source>
        <dbReference type="ARBA" id="ARBA00023049"/>
    </source>
</evidence>
<dbReference type="PANTHER" id="PTHR12053:SF3">
    <property type="entry name" value="CARBOXYPEPTIDASE Q"/>
    <property type="match status" value="1"/>
</dbReference>
<reference evidence="23 24" key="1">
    <citation type="submission" date="2013-09" db="EMBL/GenBank/DDBJ databases">
        <title>Genome sequencing of Arenimonas malthae.</title>
        <authorList>
            <person name="Chen F."/>
            <person name="Wang G."/>
        </authorList>
    </citation>
    <scope>NUCLEOTIDE SEQUENCE [LARGE SCALE GENOMIC DNA]</scope>
    <source>
        <strain evidence="23 24">CC-JY-1</strain>
    </source>
</reference>
<organism evidence="23 24">
    <name type="scientific">Arenimonas malthae CC-JY-1</name>
    <dbReference type="NCBI Taxonomy" id="1384054"/>
    <lineage>
        <taxon>Bacteria</taxon>
        <taxon>Pseudomonadati</taxon>
        <taxon>Pseudomonadota</taxon>
        <taxon>Gammaproteobacteria</taxon>
        <taxon>Lysobacterales</taxon>
        <taxon>Lysobacteraceae</taxon>
        <taxon>Arenimonas</taxon>
    </lineage>
</organism>
<evidence type="ECO:0000259" key="22">
    <source>
        <dbReference type="Pfam" id="PF04389"/>
    </source>
</evidence>
<feature type="signal peptide" evidence="21">
    <location>
        <begin position="1"/>
        <end position="19"/>
    </location>
</feature>
<evidence type="ECO:0000256" key="3">
    <source>
        <dbReference type="ARBA" id="ARBA00004555"/>
    </source>
</evidence>
<evidence type="ECO:0000256" key="7">
    <source>
        <dbReference type="ARBA" id="ARBA00022645"/>
    </source>
</evidence>
<dbReference type="STRING" id="1384054.N790_08735"/>
<dbReference type="PATRIC" id="fig|1384054.3.peg.1805"/>
<name>A0A091B3Y7_9GAMM</name>
<dbReference type="GO" id="GO:0046872">
    <property type="term" value="F:metal ion binding"/>
    <property type="evidence" value="ECO:0007669"/>
    <property type="project" value="UniProtKB-KW"/>
</dbReference>
<sequence length="471" mass="48787">MRHAVSLLALSLLAAPALAADATGLDANDIAAAETLREQALAGSPAWDIVESLTTEVGPRMAGTPADARAVAWAKAKFEALGFDKVYLEPVTFPVWLRHRERAEILAPFPQPLVVTALGGSVGTGEGAIEAEVVAFPDLAALSAAPEGSLRGKIAFISNRMVRFKDGRGYGPAVGARSNGAVEAAKKGAVAVVIRSIGTSSHRFAHTGTMRYVPDVPRIPAAALSNPDADLLVHMLGRGKPVTLRLDIAAETVGEYTSHNVIGEITGRELPGEVVTIGGHLDSWDLGTGALDDGAGVGITMAAGALVGKLGQAPRRTVRVIAYANEEQGLYGGKAYAEARAAAGEIDAHQLGAESDFGAGRVYALRAGVDPAAWPVLEKIGEVLAPLGVATEREGGSPGPDVGPIVAKGAPWAQLAQDGTDYFDYHHTPDDTLDKIDPKALDQQVAAYAVLAYLAAETEVDFGRAPAKAAE</sequence>